<dbReference type="CDD" id="cd03221">
    <property type="entry name" value="ABCF_EF-3"/>
    <property type="match status" value="2"/>
</dbReference>
<feature type="domain" description="ABC transporter" evidence="13">
    <location>
        <begin position="319"/>
        <end position="545"/>
    </location>
</feature>
<dbReference type="GO" id="GO:0000049">
    <property type="term" value="F:tRNA binding"/>
    <property type="evidence" value="ECO:0007669"/>
    <property type="project" value="UniProtKB-KW"/>
</dbReference>
<dbReference type="GO" id="GO:0019843">
    <property type="term" value="F:rRNA binding"/>
    <property type="evidence" value="ECO:0007669"/>
    <property type="project" value="UniProtKB-KW"/>
</dbReference>
<dbReference type="PANTHER" id="PTHR42855:SF1">
    <property type="entry name" value="ABC TRANSPORTER DOMAIN-CONTAINING PROTEIN"/>
    <property type="match status" value="1"/>
</dbReference>
<dbReference type="GO" id="GO:0006412">
    <property type="term" value="P:translation"/>
    <property type="evidence" value="ECO:0007669"/>
    <property type="project" value="UniProtKB-KW"/>
</dbReference>
<dbReference type="InterPro" id="IPR027417">
    <property type="entry name" value="P-loop_NTPase"/>
</dbReference>
<dbReference type="SUPFAM" id="SSF52540">
    <property type="entry name" value="P-loop containing nucleoside triphosphate hydrolases"/>
    <property type="match status" value="2"/>
</dbReference>
<organism evidence="14 15">
    <name type="scientific">Petrocella atlantisensis</name>
    <dbReference type="NCBI Taxonomy" id="2173034"/>
    <lineage>
        <taxon>Bacteria</taxon>
        <taxon>Bacillati</taxon>
        <taxon>Bacillota</taxon>
        <taxon>Clostridia</taxon>
        <taxon>Lachnospirales</taxon>
        <taxon>Vallitaleaceae</taxon>
        <taxon>Petrocella</taxon>
    </lineage>
</organism>
<protein>
    <submittedName>
        <fullName evidence="14">Uncharacterized ABC transporter ATP-binding protein YfmR</fullName>
        <ecNumber evidence="14">3.6.3.-</ecNumber>
    </submittedName>
</protein>
<evidence type="ECO:0000313" key="14">
    <source>
        <dbReference type="EMBL" id="VDN46716.1"/>
    </source>
</evidence>
<dbReference type="InterPro" id="IPR032524">
    <property type="entry name" value="ABC_tran_C"/>
</dbReference>
<dbReference type="RefSeq" id="WP_125136170.1">
    <property type="nucleotide sequence ID" value="NZ_LR130778.1"/>
</dbReference>
<dbReference type="AlphaFoldDB" id="A0A3P7RVA0"/>
<keyword evidence="8 14" id="KW-0067">ATP-binding</keyword>
<keyword evidence="10" id="KW-0694">RNA-binding</keyword>
<dbReference type="SMART" id="SM00382">
    <property type="entry name" value="AAA"/>
    <property type="match status" value="2"/>
</dbReference>
<evidence type="ECO:0000259" key="13">
    <source>
        <dbReference type="PROSITE" id="PS50893"/>
    </source>
</evidence>
<gene>
    <name evidence="14" type="primary">yfmR</name>
    <name evidence="14" type="ORF">PATL70BA_0842</name>
</gene>
<feature type="coiled-coil region" evidence="12">
    <location>
        <begin position="560"/>
        <end position="618"/>
    </location>
</feature>
<proteinExistence type="inferred from homology"/>
<dbReference type="Pfam" id="PF00005">
    <property type="entry name" value="ABC_tran"/>
    <property type="match status" value="2"/>
</dbReference>
<dbReference type="PROSITE" id="PS50893">
    <property type="entry name" value="ABC_TRANSPORTER_2"/>
    <property type="match status" value="2"/>
</dbReference>
<dbReference type="GO" id="GO:0005524">
    <property type="term" value="F:ATP binding"/>
    <property type="evidence" value="ECO:0007669"/>
    <property type="project" value="UniProtKB-KW"/>
</dbReference>
<dbReference type="InterPro" id="IPR017871">
    <property type="entry name" value="ABC_transporter-like_CS"/>
</dbReference>
<dbReference type="EC" id="3.6.3.-" evidence="14"/>
<dbReference type="Gene3D" id="3.40.50.300">
    <property type="entry name" value="P-loop containing nucleotide triphosphate hydrolases"/>
    <property type="match status" value="2"/>
</dbReference>
<keyword evidence="5" id="KW-0677">Repeat</keyword>
<sequence>MAFITLENLSKNYGMKTLFKDISFVIGKEDKIGIIGINGTGKSTLLKIIAGLESMDTGQKTMPKNTTIEYLPQSPQFYDDLTVLEQVLKGDSQTLQVLRNYEAALLKSAKAPSDTKVQEALMKCSEEMTHLDLWDLESQVKTILTKLSITDFEQPVKQLSGGQKKRLALASALIVPCDLLILDEPTNHMDNATIDWLESYLERRSGALLMITHDRYFLDRVTTRIVEIDHAAIYTYDGNYTTFLQKKMERMAMSESLERKRENLYRRELAWIRRGAKARTTKQKARIDRFETLEDTSYLRDDSQVEISVGYTRLGKKTIELTSVKKAYDDLLLFEGLSYTFLPDDRVGIIGPNGAGKTTLLNGILGNVPLTDGNVEHGPTLNISYFSQEAQDMDETLRAIDYIKETAEYISTEDGYKLSASAMMERFLFDSELQYAPINSMSGGEKRRLYLLKNLMMAPNVLVLDEPTNDLDIDTLKVLEAYLDDFKGIVIVVSHDRYFLDRVCNKIFSFEADGQVVVFTGNYTEYMAYKEVHLDDDVEKNTVSSQSKTGKVKTDRLKMTYQEKKEYETIEAEMEDLEDQLGQVEDALSACQSDFVLLQELSTKKEALEALLLDKMERYEYLSDLDAQIQSQ</sequence>
<dbReference type="EMBL" id="LR130778">
    <property type="protein sequence ID" value="VDN46716.1"/>
    <property type="molecule type" value="Genomic_DNA"/>
</dbReference>
<keyword evidence="15" id="KW-1185">Reference proteome</keyword>
<evidence type="ECO:0000256" key="1">
    <source>
        <dbReference type="ARBA" id="ARBA00005868"/>
    </source>
</evidence>
<dbReference type="PROSITE" id="PS00211">
    <property type="entry name" value="ABC_TRANSPORTER_1"/>
    <property type="match status" value="1"/>
</dbReference>
<dbReference type="Pfam" id="PF12848">
    <property type="entry name" value="ABC_tran_Xtn"/>
    <property type="match status" value="1"/>
</dbReference>
<dbReference type="InterPro" id="IPR003439">
    <property type="entry name" value="ABC_transporter-like_ATP-bd"/>
</dbReference>
<evidence type="ECO:0000256" key="11">
    <source>
        <dbReference type="ARBA" id="ARBA00022917"/>
    </source>
</evidence>
<dbReference type="FunFam" id="3.40.50.300:FF:000011">
    <property type="entry name" value="Putative ABC transporter ATP-binding component"/>
    <property type="match status" value="1"/>
</dbReference>
<evidence type="ECO:0000256" key="8">
    <source>
        <dbReference type="ARBA" id="ARBA00022840"/>
    </source>
</evidence>
<evidence type="ECO:0000256" key="9">
    <source>
        <dbReference type="ARBA" id="ARBA00022845"/>
    </source>
</evidence>
<dbReference type="GO" id="GO:0016887">
    <property type="term" value="F:ATP hydrolysis activity"/>
    <property type="evidence" value="ECO:0007669"/>
    <property type="project" value="InterPro"/>
</dbReference>
<evidence type="ECO:0000256" key="2">
    <source>
        <dbReference type="ARBA" id="ARBA00022490"/>
    </source>
</evidence>
<keyword evidence="7 14" id="KW-0378">Hydrolase</keyword>
<dbReference type="InterPro" id="IPR003593">
    <property type="entry name" value="AAA+_ATPase"/>
</dbReference>
<evidence type="ECO:0000256" key="10">
    <source>
        <dbReference type="ARBA" id="ARBA00022884"/>
    </source>
</evidence>
<keyword evidence="4" id="KW-0699">rRNA-binding</keyword>
<keyword evidence="2" id="KW-0963">Cytoplasm</keyword>
<dbReference type="FunFam" id="3.40.50.300:FF:000183">
    <property type="entry name" value="ABC transporter ATP-binding protein yjjK"/>
    <property type="match status" value="1"/>
</dbReference>
<dbReference type="InterPro" id="IPR032781">
    <property type="entry name" value="ABC_tran_Xtn"/>
</dbReference>
<dbReference type="Gene3D" id="1.10.287.380">
    <property type="entry name" value="Valyl-tRNA synthetase, C-terminal domain"/>
    <property type="match status" value="1"/>
</dbReference>
<keyword evidence="11" id="KW-0648">Protein biosynthesis</keyword>
<accession>A0A3P7RVA0</accession>
<comment type="similarity">
    <text evidence="1">Belongs to the ABC transporter superfamily. ABCF family. Translational throttle EttA subfamily.</text>
</comment>
<feature type="domain" description="ABC transporter" evidence="13">
    <location>
        <begin position="4"/>
        <end position="255"/>
    </location>
</feature>
<evidence type="ECO:0000256" key="5">
    <source>
        <dbReference type="ARBA" id="ARBA00022737"/>
    </source>
</evidence>
<keyword evidence="6" id="KW-0547">Nucleotide-binding</keyword>
<dbReference type="OrthoDB" id="9801441at2"/>
<evidence type="ECO:0000256" key="12">
    <source>
        <dbReference type="SAM" id="Coils"/>
    </source>
</evidence>
<dbReference type="InterPro" id="IPR051309">
    <property type="entry name" value="ABCF_ATPase"/>
</dbReference>
<dbReference type="GO" id="GO:0003677">
    <property type="term" value="F:DNA binding"/>
    <property type="evidence" value="ECO:0007669"/>
    <property type="project" value="InterPro"/>
</dbReference>
<evidence type="ECO:0000256" key="3">
    <source>
        <dbReference type="ARBA" id="ARBA00022555"/>
    </source>
</evidence>
<name>A0A3P7RVA0_9FIRM</name>
<dbReference type="PANTHER" id="PTHR42855">
    <property type="entry name" value="ABC TRANSPORTER ATP-BINDING SUBUNIT"/>
    <property type="match status" value="1"/>
</dbReference>
<keyword evidence="9" id="KW-0810">Translation regulation</keyword>
<evidence type="ECO:0000313" key="15">
    <source>
        <dbReference type="Proteomes" id="UP000279029"/>
    </source>
</evidence>
<dbReference type="KEGG" id="cbar:PATL70BA_0842"/>
<dbReference type="InterPro" id="IPR037118">
    <property type="entry name" value="Val-tRNA_synth_C_sf"/>
</dbReference>
<dbReference type="GO" id="GO:0006417">
    <property type="term" value="P:regulation of translation"/>
    <property type="evidence" value="ECO:0007669"/>
    <property type="project" value="UniProtKB-KW"/>
</dbReference>
<keyword evidence="3" id="KW-0820">tRNA-binding</keyword>
<dbReference type="Pfam" id="PF16326">
    <property type="entry name" value="ABC_tran_CTD"/>
    <property type="match status" value="1"/>
</dbReference>
<dbReference type="Proteomes" id="UP000279029">
    <property type="component" value="Chromosome"/>
</dbReference>
<keyword evidence="12" id="KW-0175">Coiled coil</keyword>
<reference evidence="14 15" key="1">
    <citation type="submission" date="2018-09" db="EMBL/GenBank/DDBJ databases">
        <authorList>
            <person name="Postec A."/>
        </authorList>
    </citation>
    <scope>NUCLEOTIDE SEQUENCE [LARGE SCALE GENOMIC DNA]</scope>
    <source>
        <strain evidence="14">70B-A</strain>
    </source>
</reference>
<evidence type="ECO:0000256" key="7">
    <source>
        <dbReference type="ARBA" id="ARBA00022801"/>
    </source>
</evidence>
<evidence type="ECO:0000256" key="4">
    <source>
        <dbReference type="ARBA" id="ARBA00022730"/>
    </source>
</evidence>
<evidence type="ECO:0000256" key="6">
    <source>
        <dbReference type="ARBA" id="ARBA00022741"/>
    </source>
</evidence>